<reference evidence="1" key="1">
    <citation type="journal article" date="2019" name="MBio">
        <title>Virus Genomes from Deep Sea Sediments Expand the Ocean Megavirome and Support Independent Origins of Viral Gigantism.</title>
        <authorList>
            <person name="Backstrom D."/>
            <person name="Yutin N."/>
            <person name="Jorgensen S.L."/>
            <person name="Dharamshi J."/>
            <person name="Homa F."/>
            <person name="Zaremba-Niedwiedzka K."/>
            <person name="Spang A."/>
            <person name="Wolf Y.I."/>
            <person name="Koonin E.V."/>
            <person name="Ettema T.J."/>
        </authorList>
    </citation>
    <scope>NUCLEOTIDE SEQUENCE</scope>
</reference>
<evidence type="ECO:0000313" key="1">
    <source>
        <dbReference type="EMBL" id="QBK93998.1"/>
    </source>
</evidence>
<gene>
    <name evidence="1" type="ORF">LCPAC406_03120</name>
</gene>
<dbReference type="InterPro" id="IPR029057">
    <property type="entry name" value="PRTase-like"/>
</dbReference>
<protein>
    <submittedName>
        <fullName evidence="1">Uncharacterized protein</fullName>
    </submittedName>
</protein>
<dbReference type="SUPFAM" id="SSF53271">
    <property type="entry name" value="PRTase-like"/>
    <property type="match status" value="1"/>
</dbReference>
<proteinExistence type="predicted"/>
<name>A0A481ZDM0_9VIRU</name>
<sequence length="237" mass="27612">MDNNKIKDLFEILSQEQKNIVQVILHNTVYIDHKYMLRLLNDSLDNFEMLCPKYGLYIPDDKIGSEHYLLTLLHNRLKPKKVCYGKPIFDRDLPILLIDDAIYSSISMCCIVDNFRELGIANKVYCVVAVTSSLTPQVVTDFKATIIAGLNLERLRVENLIPDYDNDEMYELFGCETEYILPMFFDHKIANEFGSYQFYHKIVKNPINRIPIDLITKSQICEIVNQLSKKYINDIDL</sequence>
<accession>A0A481ZDM0</accession>
<dbReference type="EMBL" id="MK500609">
    <property type="protein sequence ID" value="QBK93998.1"/>
    <property type="molecule type" value="Genomic_DNA"/>
</dbReference>
<organism evidence="1">
    <name type="scientific">Pithovirus LCPAC406</name>
    <dbReference type="NCBI Taxonomy" id="2506599"/>
    <lineage>
        <taxon>Viruses</taxon>
        <taxon>Pithoviruses</taxon>
    </lineage>
</organism>